<organism evidence="2 3">
    <name type="scientific">Hirschia litorea</name>
    <dbReference type="NCBI Taxonomy" id="1199156"/>
    <lineage>
        <taxon>Bacteria</taxon>
        <taxon>Pseudomonadati</taxon>
        <taxon>Pseudomonadota</taxon>
        <taxon>Alphaproteobacteria</taxon>
        <taxon>Hyphomonadales</taxon>
        <taxon>Hyphomonadaceae</taxon>
        <taxon>Hirschia</taxon>
    </lineage>
</organism>
<comment type="caution">
    <text evidence="2">The sequence shown here is derived from an EMBL/GenBank/DDBJ whole genome shotgun (WGS) entry which is preliminary data.</text>
</comment>
<protein>
    <submittedName>
        <fullName evidence="2">GNAT family N-acetyltransferase</fullName>
        <ecNumber evidence="2">2.3.1.-</ecNumber>
    </submittedName>
</protein>
<sequence length="157" mass="17523">MLIEVREAEPGDAGRVADIHAACFAKAWSKLDIERMLLAETNSSWVLTRNGDICAFAILMWAGDDVEILTIATALEWKRCGYAKQLLCACDNAFKNNSDEAARRWLLEVAVDNLPAIALYESLGFEQIAKRRNYYRREDGVNVDAFVFSAKIGNLGC</sequence>
<gene>
    <name evidence="2" type="ORF">ACFQS8_12325</name>
</gene>
<proteinExistence type="predicted"/>
<dbReference type="PROSITE" id="PS51186">
    <property type="entry name" value="GNAT"/>
    <property type="match status" value="1"/>
</dbReference>
<dbReference type="InterPro" id="IPR000182">
    <property type="entry name" value="GNAT_dom"/>
</dbReference>
<keyword evidence="2" id="KW-0012">Acyltransferase</keyword>
<dbReference type="Gene3D" id="3.40.630.30">
    <property type="match status" value="1"/>
</dbReference>
<dbReference type="RefSeq" id="WP_382167811.1">
    <property type="nucleotide sequence ID" value="NZ_JBHTBR010000005.1"/>
</dbReference>
<reference evidence="3" key="1">
    <citation type="journal article" date="2019" name="Int. J. Syst. Evol. Microbiol.">
        <title>The Global Catalogue of Microorganisms (GCM) 10K type strain sequencing project: providing services to taxonomists for standard genome sequencing and annotation.</title>
        <authorList>
            <consortium name="The Broad Institute Genomics Platform"/>
            <consortium name="The Broad Institute Genome Sequencing Center for Infectious Disease"/>
            <person name="Wu L."/>
            <person name="Ma J."/>
        </authorList>
    </citation>
    <scope>NUCLEOTIDE SEQUENCE [LARGE SCALE GENOMIC DNA]</scope>
    <source>
        <strain evidence="3">CCUG 51308</strain>
    </source>
</reference>
<dbReference type="SUPFAM" id="SSF55729">
    <property type="entry name" value="Acyl-CoA N-acyltransferases (Nat)"/>
    <property type="match status" value="1"/>
</dbReference>
<keyword evidence="2" id="KW-0808">Transferase</keyword>
<dbReference type="Proteomes" id="UP001596492">
    <property type="component" value="Unassembled WGS sequence"/>
</dbReference>
<name>A0ABW2INE7_9PROT</name>
<dbReference type="GO" id="GO:0016746">
    <property type="term" value="F:acyltransferase activity"/>
    <property type="evidence" value="ECO:0007669"/>
    <property type="project" value="UniProtKB-KW"/>
</dbReference>
<dbReference type="Pfam" id="PF00583">
    <property type="entry name" value="Acetyltransf_1"/>
    <property type="match status" value="1"/>
</dbReference>
<feature type="domain" description="N-acetyltransferase" evidence="1">
    <location>
        <begin position="3"/>
        <end position="153"/>
    </location>
</feature>
<evidence type="ECO:0000313" key="2">
    <source>
        <dbReference type="EMBL" id="MFC7292408.1"/>
    </source>
</evidence>
<dbReference type="InterPro" id="IPR016181">
    <property type="entry name" value="Acyl_CoA_acyltransferase"/>
</dbReference>
<dbReference type="EMBL" id="JBHTBR010000005">
    <property type="protein sequence ID" value="MFC7292408.1"/>
    <property type="molecule type" value="Genomic_DNA"/>
</dbReference>
<keyword evidence="3" id="KW-1185">Reference proteome</keyword>
<evidence type="ECO:0000313" key="3">
    <source>
        <dbReference type="Proteomes" id="UP001596492"/>
    </source>
</evidence>
<evidence type="ECO:0000259" key="1">
    <source>
        <dbReference type="PROSITE" id="PS51186"/>
    </source>
</evidence>
<dbReference type="EC" id="2.3.1.-" evidence="2"/>
<accession>A0ABW2INE7</accession>